<dbReference type="AlphaFoldDB" id="A0A0G1D9S7"/>
<proteinExistence type="predicted"/>
<evidence type="ECO:0000313" key="1">
    <source>
        <dbReference type="EMBL" id="KKS94472.1"/>
    </source>
</evidence>
<reference evidence="1 2" key="1">
    <citation type="journal article" date="2015" name="Nature">
        <title>rRNA introns, odd ribosomes, and small enigmatic genomes across a large radiation of phyla.</title>
        <authorList>
            <person name="Brown C.T."/>
            <person name="Hug L.A."/>
            <person name="Thomas B.C."/>
            <person name="Sharon I."/>
            <person name="Castelle C.J."/>
            <person name="Singh A."/>
            <person name="Wilkins M.J."/>
            <person name="Williams K.H."/>
            <person name="Banfield J.F."/>
        </authorList>
    </citation>
    <scope>NUCLEOTIDE SEQUENCE [LARGE SCALE GENOMIC DNA]</scope>
</reference>
<protein>
    <submittedName>
        <fullName evidence="1">Uncharacterized protein</fullName>
    </submittedName>
</protein>
<gene>
    <name evidence="1" type="ORF">UV68_C0011G0003</name>
</gene>
<name>A0A0G1D9S7_9BACT</name>
<comment type="caution">
    <text evidence="1">The sequence shown here is derived from an EMBL/GenBank/DDBJ whole genome shotgun (WGS) entry which is preliminary data.</text>
</comment>
<organism evidence="1 2">
    <name type="scientific">Candidatus Collierbacteria bacterium GW2011_GWC2_43_12</name>
    <dbReference type="NCBI Taxonomy" id="1618390"/>
    <lineage>
        <taxon>Bacteria</taxon>
        <taxon>Candidatus Collieribacteriota</taxon>
    </lineage>
</organism>
<dbReference type="EMBL" id="LCFK01000011">
    <property type="protein sequence ID" value="KKS94472.1"/>
    <property type="molecule type" value="Genomic_DNA"/>
</dbReference>
<sequence>MEENSWNRLRQAAAVFDENASIGPGSETTAIAEKMGEKTAEGNKDGMKKFFTELLAIGPAGVEMVGGTLEKVGNVVDKFVGGVKETGRQAVDNLNKSCDKAIDFLGDTNKAIGREVARNAANLALDMGGRWILAPLLSEVVRPAVELTGDLQSELVSKGADVTNGIGELLLVAGRFGQRAIDRGMDAEMSSLKSYQEQNWISLETRKKLEALLDGGERRLSTAMSEVRWGGRDMRDAAKEIRSMLSDMQRRTDELSRGLGKAAVDIKKAPVL</sequence>
<evidence type="ECO:0000313" key="2">
    <source>
        <dbReference type="Proteomes" id="UP000033980"/>
    </source>
</evidence>
<dbReference type="Proteomes" id="UP000033980">
    <property type="component" value="Unassembled WGS sequence"/>
</dbReference>
<accession>A0A0G1D9S7</accession>